<evidence type="ECO:0000313" key="2">
    <source>
        <dbReference type="EMBL" id="KAJ7331149.1"/>
    </source>
</evidence>
<reference evidence="2" key="1">
    <citation type="submission" date="2023-01" db="EMBL/GenBank/DDBJ databases">
        <title>Genome assembly of the deep-sea coral Lophelia pertusa.</title>
        <authorList>
            <person name="Herrera S."/>
            <person name="Cordes E."/>
        </authorList>
    </citation>
    <scope>NUCLEOTIDE SEQUENCE</scope>
    <source>
        <strain evidence="2">USNM1676648</strain>
        <tissue evidence="2">Polyp</tissue>
    </source>
</reference>
<evidence type="ECO:0000313" key="3">
    <source>
        <dbReference type="Proteomes" id="UP001163046"/>
    </source>
</evidence>
<feature type="region of interest" description="Disordered" evidence="1">
    <location>
        <begin position="96"/>
        <end position="191"/>
    </location>
</feature>
<accession>A0A9X0CEG7</accession>
<dbReference type="AlphaFoldDB" id="A0A9X0CEG7"/>
<feature type="compositionally biased region" description="Basic and acidic residues" evidence="1">
    <location>
        <begin position="157"/>
        <end position="191"/>
    </location>
</feature>
<keyword evidence="3" id="KW-1185">Reference proteome</keyword>
<protein>
    <submittedName>
        <fullName evidence="2">Uncharacterized protein</fullName>
    </submittedName>
</protein>
<dbReference type="EMBL" id="MU827790">
    <property type="protein sequence ID" value="KAJ7331149.1"/>
    <property type="molecule type" value="Genomic_DNA"/>
</dbReference>
<dbReference type="Proteomes" id="UP001163046">
    <property type="component" value="Unassembled WGS sequence"/>
</dbReference>
<name>A0A9X0CEG7_9CNID</name>
<proteinExistence type="predicted"/>
<comment type="caution">
    <text evidence="2">The sequence shown here is derived from an EMBL/GenBank/DDBJ whole genome shotgun (WGS) entry which is preliminary data.</text>
</comment>
<gene>
    <name evidence="2" type="ORF">OS493_020851</name>
</gene>
<evidence type="ECO:0000256" key="1">
    <source>
        <dbReference type="SAM" id="MobiDB-lite"/>
    </source>
</evidence>
<feature type="compositionally biased region" description="Basic residues" evidence="1">
    <location>
        <begin position="118"/>
        <end position="137"/>
    </location>
</feature>
<organism evidence="2 3">
    <name type="scientific">Desmophyllum pertusum</name>
    <dbReference type="NCBI Taxonomy" id="174260"/>
    <lineage>
        <taxon>Eukaryota</taxon>
        <taxon>Metazoa</taxon>
        <taxon>Cnidaria</taxon>
        <taxon>Anthozoa</taxon>
        <taxon>Hexacorallia</taxon>
        <taxon>Scleractinia</taxon>
        <taxon>Caryophylliina</taxon>
        <taxon>Caryophylliidae</taxon>
        <taxon>Desmophyllum</taxon>
    </lineage>
</organism>
<sequence>MIVNLEAQDITAEVVPTLSDAQLVQHGKAVLAMNNNSPAAVANVISEARTLVQTLQPPTELVAEQFTQDFAKQEDMDTSEEEEQYLIEVATKNVADSVPAEKTTMSSEDECVEELSKSSKKSKAKPNGKAKKRKQPKAKAAADKMENFMENFFHLQQESERQFLEYEERRAKQEAEQEEKRCQFEAEQDSK</sequence>